<reference evidence="2 3" key="1">
    <citation type="submission" date="2023-03" db="EMBL/GenBank/DDBJ databases">
        <title>Genome insight into feeding habits of ladybird beetles.</title>
        <authorList>
            <person name="Li H.-S."/>
            <person name="Huang Y.-H."/>
            <person name="Pang H."/>
        </authorList>
    </citation>
    <scope>NUCLEOTIDE SEQUENCE [LARGE SCALE GENOMIC DNA]</scope>
    <source>
        <strain evidence="2">SYSU_2023b</strain>
        <tissue evidence="2">Whole body</tissue>
    </source>
</reference>
<feature type="transmembrane region" description="Helical" evidence="1">
    <location>
        <begin position="21"/>
        <end position="43"/>
    </location>
</feature>
<evidence type="ECO:0000256" key="1">
    <source>
        <dbReference type="SAM" id="Phobius"/>
    </source>
</evidence>
<proteinExistence type="predicted"/>
<dbReference type="PANTHER" id="PTHR10974">
    <property type="entry name" value="FI08016P-RELATED"/>
    <property type="match status" value="1"/>
</dbReference>
<dbReference type="FunFam" id="3.40.720.10:FF:000017">
    <property type="entry name" value="Predicted protein"/>
    <property type="match status" value="1"/>
</dbReference>
<dbReference type="SUPFAM" id="SSF53649">
    <property type="entry name" value="Alkaline phosphatase-like"/>
    <property type="match status" value="1"/>
</dbReference>
<dbReference type="InterPro" id="IPR017850">
    <property type="entry name" value="Alkaline_phosphatase_core_sf"/>
</dbReference>
<dbReference type="Pfam" id="PF02995">
    <property type="entry name" value="DUF229"/>
    <property type="match status" value="1"/>
</dbReference>
<evidence type="ECO:0000313" key="3">
    <source>
        <dbReference type="Proteomes" id="UP001431783"/>
    </source>
</evidence>
<dbReference type="PANTHER" id="PTHR10974:SF1">
    <property type="entry name" value="FI08016P-RELATED"/>
    <property type="match status" value="1"/>
</dbReference>
<evidence type="ECO:0000313" key="2">
    <source>
        <dbReference type="EMBL" id="KAK9884742.1"/>
    </source>
</evidence>
<dbReference type="Gene3D" id="3.40.720.10">
    <property type="entry name" value="Alkaline Phosphatase, subunit A"/>
    <property type="match status" value="1"/>
</dbReference>
<evidence type="ECO:0008006" key="4">
    <source>
        <dbReference type="Google" id="ProtNLM"/>
    </source>
</evidence>
<organism evidence="2 3">
    <name type="scientific">Henosepilachna vigintioctopunctata</name>
    <dbReference type="NCBI Taxonomy" id="420089"/>
    <lineage>
        <taxon>Eukaryota</taxon>
        <taxon>Metazoa</taxon>
        <taxon>Ecdysozoa</taxon>
        <taxon>Arthropoda</taxon>
        <taxon>Hexapoda</taxon>
        <taxon>Insecta</taxon>
        <taxon>Pterygota</taxon>
        <taxon>Neoptera</taxon>
        <taxon>Endopterygota</taxon>
        <taxon>Coleoptera</taxon>
        <taxon>Polyphaga</taxon>
        <taxon>Cucujiformia</taxon>
        <taxon>Coccinelloidea</taxon>
        <taxon>Coccinellidae</taxon>
        <taxon>Epilachninae</taxon>
        <taxon>Epilachnini</taxon>
        <taxon>Henosepilachna</taxon>
    </lineage>
</organism>
<keyword evidence="3" id="KW-1185">Reference proteome</keyword>
<dbReference type="GO" id="GO:0005615">
    <property type="term" value="C:extracellular space"/>
    <property type="evidence" value="ECO:0007669"/>
    <property type="project" value="TreeGrafter"/>
</dbReference>
<dbReference type="CDD" id="cd16021">
    <property type="entry name" value="ALP_like"/>
    <property type="match status" value="1"/>
</dbReference>
<comment type="caution">
    <text evidence="2">The sequence shown here is derived from an EMBL/GenBank/DDBJ whole genome shotgun (WGS) entry which is preliminary data.</text>
</comment>
<dbReference type="InterPro" id="IPR004245">
    <property type="entry name" value="DUF229"/>
</dbReference>
<name>A0AAW1UMJ7_9CUCU</name>
<protein>
    <recommendedName>
        <fullName evidence="4">DUF229 domain containing protein</fullName>
    </recommendedName>
</protein>
<keyword evidence="1" id="KW-1133">Transmembrane helix</keyword>
<keyword evidence="1" id="KW-0472">Membrane</keyword>
<dbReference type="EMBL" id="JARQZJ010000093">
    <property type="protein sequence ID" value="KAK9884742.1"/>
    <property type="molecule type" value="Genomic_DNA"/>
</dbReference>
<sequence>MDWLSHQIKVKYRKFWKYFNRITKVPGLLWIILISIPVFFIAFTHIRPKLSNIFTEMKNIEFEDRNKGYLVKTVGCKIPDLPVFSSDIAKYFEYEFDGAHCNKDLPPLVQSNLTSLFLDKDSLLKYNVSNLDLFYCCYKELKRKIPVGHPDSQYEFSSACSKFEKTVEVKEEFVLVQCIYDNEKIYEDLFAFIPPKHDVALLDKNRKQFNILIIGIDGISRLNFHRQMNKTVKFLKQLDFTEFLVYNKIADNTYPNLISVLTGENEKTIQNTCRNSSKYFDKCEFIWNNFKAKKYITSFAEDSAWMGIFNYQKYGFQKQPTDYMWGFFDRIGEELLGNSKSLNVIQCIGPREAYKMLVQYIYDFVTRMTSWRVPYFAFFWSSSLSHDDLNKPRIGDDVYLNLFKNMHENQYFNNTIVIVMSDHGMRFGSFRQTYQGRVEERLPFLFIRIPQEFEEKYPIATSNLKRNARVLTTPFDLHETLVDLASPNNLLDQFILEGRRESKSKFGLSLFHKIELTRNCEDAGISDHWCTCLDSSSVGINSEIIQLANFTVNYMNEILSGYAECENLQLKNVSTAQVLHHKINGTKEAMKDYLINFQTLPGNGLFEATVRQDGKKSIQVVGSISRLNFYGQQSACITDTHLKLYCYCKNLFGFV</sequence>
<accession>A0AAW1UMJ7</accession>
<dbReference type="Proteomes" id="UP001431783">
    <property type="component" value="Unassembled WGS sequence"/>
</dbReference>
<gene>
    <name evidence="2" type="ORF">WA026_007589</name>
</gene>
<dbReference type="AlphaFoldDB" id="A0AAW1UMJ7"/>
<keyword evidence="1" id="KW-0812">Transmembrane</keyword>